<dbReference type="InterPro" id="IPR011059">
    <property type="entry name" value="Metal-dep_hydrolase_composite"/>
</dbReference>
<protein>
    <submittedName>
        <fullName evidence="2">Imidazolonepropionase-like amidohydrolase</fullName>
    </submittedName>
</protein>
<dbReference type="PANTHER" id="PTHR43135">
    <property type="entry name" value="ALPHA-D-RIBOSE 1-METHYLPHOSPHONATE 5-TRIPHOSPHATE DIPHOSPHATASE"/>
    <property type="match status" value="1"/>
</dbReference>
<reference evidence="2 3" key="1">
    <citation type="submission" date="2018-11" db="EMBL/GenBank/DDBJ databases">
        <title>Sequencing the genomes of 1000 actinobacteria strains.</title>
        <authorList>
            <person name="Klenk H.-P."/>
        </authorList>
    </citation>
    <scope>NUCLEOTIDE SEQUENCE [LARGE SCALE GENOMIC DNA]</scope>
    <source>
        <strain evidence="2 3">DSM 44348</strain>
    </source>
</reference>
<dbReference type="GO" id="GO:0016810">
    <property type="term" value="F:hydrolase activity, acting on carbon-nitrogen (but not peptide) bonds"/>
    <property type="evidence" value="ECO:0007669"/>
    <property type="project" value="InterPro"/>
</dbReference>
<dbReference type="InterPro" id="IPR057744">
    <property type="entry name" value="OTAase-like"/>
</dbReference>
<dbReference type="Gene3D" id="3.20.20.140">
    <property type="entry name" value="Metal-dependent hydrolases"/>
    <property type="match status" value="1"/>
</dbReference>
<dbReference type="InterPro" id="IPR032466">
    <property type="entry name" value="Metal_Hydrolase"/>
</dbReference>
<dbReference type="InterPro" id="IPR051781">
    <property type="entry name" value="Metallo-dep_Hydrolase"/>
</dbReference>
<name>A0A3N2GUB8_9PSEU</name>
<evidence type="ECO:0000313" key="2">
    <source>
        <dbReference type="EMBL" id="ROS39860.1"/>
    </source>
</evidence>
<dbReference type="InterPro" id="IPR006680">
    <property type="entry name" value="Amidohydro-rel"/>
</dbReference>
<dbReference type="PANTHER" id="PTHR43135:SF3">
    <property type="entry name" value="ALPHA-D-RIBOSE 1-METHYLPHOSPHONATE 5-TRIPHOSPHATE DIPHOSPHATASE"/>
    <property type="match status" value="1"/>
</dbReference>
<dbReference type="CDD" id="cd01299">
    <property type="entry name" value="Met_dep_hydrolase_A"/>
    <property type="match status" value="1"/>
</dbReference>
<dbReference type="Proteomes" id="UP000274843">
    <property type="component" value="Unassembled WGS sequence"/>
</dbReference>
<evidence type="ECO:0000313" key="3">
    <source>
        <dbReference type="Proteomes" id="UP000274843"/>
    </source>
</evidence>
<gene>
    <name evidence="2" type="ORF">EDD35_2175</name>
</gene>
<evidence type="ECO:0000259" key="1">
    <source>
        <dbReference type="Pfam" id="PF01979"/>
    </source>
</evidence>
<sequence>MVNTFVIRAAQVFDGERAHRDLPVLVQDGTIARLGGPVPDWPVVDSPGTLLPGLIDMHTHLSGDGGFGALDRLADYSEDELDGVIERALQAQLAAGVTSVRDLGDRRYATLRWRGRPGLPSIVAAGPPITSPRGHCWNMGGEASGADGLRAAVAERAERGVDIVKVMASGGGMTPGTDIMACQFTLDELRLIVEEAHAAGLPVTAHAHGTPSVEQAVAAGVDGIEHCSCFTPDGIRMSDELAATIAARGITVCPTLGAVGEMTPPPALREFLERTGSTIRDRIGQVARMADAGVRIVSGGDSGISPGKPHGMLATAVEWLVDGGIPAEAALASATSLAAEVAGLDRKGRIRPGFDADLLLVDGDPLTDITALARPVQVWLAGTARCCGS</sequence>
<dbReference type="SUPFAM" id="SSF51556">
    <property type="entry name" value="Metallo-dependent hydrolases"/>
    <property type="match status" value="1"/>
</dbReference>
<dbReference type="Gene3D" id="2.30.40.10">
    <property type="entry name" value="Urease, subunit C, domain 1"/>
    <property type="match status" value="1"/>
</dbReference>
<dbReference type="Pfam" id="PF01979">
    <property type="entry name" value="Amidohydro_1"/>
    <property type="match status" value="1"/>
</dbReference>
<comment type="caution">
    <text evidence="2">The sequence shown here is derived from an EMBL/GenBank/DDBJ whole genome shotgun (WGS) entry which is preliminary data.</text>
</comment>
<keyword evidence="3" id="KW-1185">Reference proteome</keyword>
<organism evidence="2 3">
    <name type="scientific">Amycolatopsis thermoflava</name>
    <dbReference type="NCBI Taxonomy" id="84480"/>
    <lineage>
        <taxon>Bacteria</taxon>
        <taxon>Bacillati</taxon>
        <taxon>Actinomycetota</taxon>
        <taxon>Actinomycetes</taxon>
        <taxon>Pseudonocardiales</taxon>
        <taxon>Pseudonocardiaceae</taxon>
        <taxon>Amycolatopsis</taxon>
        <taxon>Amycolatopsis methanolica group</taxon>
    </lineage>
</organism>
<accession>A0A3N2GUB8</accession>
<keyword evidence="2" id="KW-0378">Hydrolase</keyword>
<dbReference type="AlphaFoldDB" id="A0A3N2GUB8"/>
<dbReference type="EMBL" id="RKHY01000001">
    <property type="protein sequence ID" value="ROS39860.1"/>
    <property type="molecule type" value="Genomic_DNA"/>
</dbReference>
<proteinExistence type="predicted"/>
<dbReference type="SUPFAM" id="SSF51338">
    <property type="entry name" value="Composite domain of metallo-dependent hydrolases"/>
    <property type="match status" value="1"/>
</dbReference>
<feature type="domain" description="Amidohydrolase-related" evidence="1">
    <location>
        <begin position="49"/>
        <end position="382"/>
    </location>
</feature>